<evidence type="ECO:0000313" key="21">
    <source>
        <dbReference type="EnsemblMetazoa" id="CLYHEMP024546.1"/>
    </source>
</evidence>
<keyword evidence="10 18" id="KW-0227">DNA damage</keyword>
<name>A0A7M6DRB2_9CNID</name>
<keyword evidence="14" id="KW-0779">Telomere</keyword>
<feature type="compositionally biased region" description="Low complexity" evidence="19">
    <location>
        <begin position="258"/>
        <end position="268"/>
    </location>
</feature>
<accession>A0A7M6DRB2</accession>
<evidence type="ECO:0000256" key="2">
    <source>
        <dbReference type="ARBA" id="ARBA00004123"/>
    </source>
</evidence>
<dbReference type="GeneID" id="136813318"/>
<keyword evidence="13 18" id="KW-0862">Zinc</keyword>
<reference evidence="21" key="1">
    <citation type="submission" date="2021-01" db="UniProtKB">
        <authorList>
            <consortium name="EnsemblMetazoa"/>
        </authorList>
    </citation>
    <scope>IDENTIFICATION</scope>
</reference>
<dbReference type="EnsemblMetazoa" id="CLYHEMT024546.1">
    <property type="protein sequence ID" value="CLYHEMP024546.1"/>
    <property type="gene ID" value="CLYHEMG024546"/>
</dbReference>
<dbReference type="AlphaFoldDB" id="A0A7M6DRB2"/>
<protein>
    <recommendedName>
        <fullName evidence="6 18">Non-structural maintenance of chromosomes element 1 homolog</fullName>
        <ecNumber evidence="5 18">2.3.2.27</ecNumber>
    </recommendedName>
</protein>
<evidence type="ECO:0000256" key="4">
    <source>
        <dbReference type="ARBA" id="ARBA00010258"/>
    </source>
</evidence>
<evidence type="ECO:0000256" key="11">
    <source>
        <dbReference type="ARBA" id="ARBA00022771"/>
    </source>
</evidence>
<evidence type="ECO:0000259" key="20">
    <source>
        <dbReference type="Pfam" id="PF08746"/>
    </source>
</evidence>
<evidence type="ECO:0000256" key="3">
    <source>
        <dbReference type="ARBA" id="ARBA00004574"/>
    </source>
</evidence>
<sequence>MVYHNGHRLFLQAFVSKRLIKEKEAKDLYMKVCNICEADGNPDEFLDFISLINKQLESLFMEIRRGCAEDTGHVYFSLVNKAEDEHSKLATEYQAHEIELIKLALNLIIESQNGSVSSLDLVNLGMDLTKRIPAQASEELIMKLVEDGWLTEKDGKVFFGPRTTIELGQYLRNKYKEQIGECPLCHDFVVMGDICEECDVKLHKYCAALSFQKLPANKRKCPKCKTEWTRTIIKLSKPNNNNNSINLEETVVNHRNVPTSSQQPSTSSGKKRARR</sequence>
<dbReference type="OrthoDB" id="185455at2759"/>
<dbReference type="GO" id="GO:0030915">
    <property type="term" value="C:Smc5-Smc6 complex"/>
    <property type="evidence" value="ECO:0007669"/>
    <property type="project" value="UniProtKB-UniRule"/>
</dbReference>
<keyword evidence="8 18" id="KW-0808">Transferase</keyword>
<keyword evidence="12 18" id="KW-0833">Ubl conjugation pathway</keyword>
<dbReference type="GO" id="GO:0008270">
    <property type="term" value="F:zinc ion binding"/>
    <property type="evidence" value="ECO:0007669"/>
    <property type="project" value="UniProtKB-KW"/>
</dbReference>
<dbReference type="InterPro" id="IPR011513">
    <property type="entry name" value="Nse1"/>
</dbReference>
<dbReference type="Pfam" id="PF07574">
    <property type="entry name" value="SMC_Nse1"/>
    <property type="match status" value="1"/>
</dbReference>
<evidence type="ECO:0000256" key="7">
    <source>
        <dbReference type="ARBA" id="ARBA00022454"/>
    </source>
</evidence>
<dbReference type="Gene3D" id="1.10.10.10">
    <property type="entry name" value="Winged helix-like DNA-binding domain superfamily/Winged helix DNA-binding domain"/>
    <property type="match status" value="1"/>
</dbReference>
<keyword evidence="15 18" id="KW-0233">DNA recombination</keyword>
<comment type="catalytic activity">
    <reaction evidence="1 18">
        <text>S-ubiquitinyl-[E2 ubiquitin-conjugating enzyme]-L-cysteine + [acceptor protein]-L-lysine = [E2 ubiquitin-conjugating enzyme]-L-cysteine + N(6)-ubiquitinyl-[acceptor protein]-L-lysine.</text>
        <dbReference type="EC" id="2.3.2.27"/>
    </reaction>
</comment>
<dbReference type="InterPro" id="IPR014857">
    <property type="entry name" value="Nse1_RING_C4HC3-type"/>
</dbReference>
<organism evidence="21 22">
    <name type="scientific">Clytia hemisphaerica</name>
    <dbReference type="NCBI Taxonomy" id="252671"/>
    <lineage>
        <taxon>Eukaryota</taxon>
        <taxon>Metazoa</taxon>
        <taxon>Cnidaria</taxon>
        <taxon>Hydrozoa</taxon>
        <taxon>Hydroidolina</taxon>
        <taxon>Leptothecata</taxon>
        <taxon>Obeliida</taxon>
        <taxon>Clytiidae</taxon>
        <taxon>Clytia</taxon>
    </lineage>
</organism>
<evidence type="ECO:0000256" key="9">
    <source>
        <dbReference type="ARBA" id="ARBA00022723"/>
    </source>
</evidence>
<evidence type="ECO:0000256" key="5">
    <source>
        <dbReference type="ARBA" id="ARBA00012483"/>
    </source>
</evidence>
<comment type="similarity">
    <text evidence="4 18">Belongs to the NSE1 family.</text>
</comment>
<dbReference type="Gene3D" id="3.30.40.10">
    <property type="entry name" value="Zinc/RING finger domain, C3HC4 (zinc finger)"/>
    <property type="match status" value="1"/>
</dbReference>
<dbReference type="Proteomes" id="UP000594262">
    <property type="component" value="Unplaced"/>
</dbReference>
<evidence type="ECO:0000256" key="13">
    <source>
        <dbReference type="ARBA" id="ARBA00022833"/>
    </source>
</evidence>
<keyword evidence="7" id="KW-0158">Chromosome</keyword>
<evidence type="ECO:0000256" key="15">
    <source>
        <dbReference type="ARBA" id="ARBA00023172"/>
    </source>
</evidence>
<dbReference type="InterPro" id="IPR013083">
    <property type="entry name" value="Znf_RING/FYVE/PHD"/>
</dbReference>
<evidence type="ECO:0000256" key="1">
    <source>
        <dbReference type="ARBA" id="ARBA00000900"/>
    </source>
</evidence>
<dbReference type="GO" id="GO:0000781">
    <property type="term" value="C:chromosome, telomeric region"/>
    <property type="evidence" value="ECO:0007669"/>
    <property type="project" value="UniProtKB-SubCell"/>
</dbReference>
<feature type="domain" description="Non-structural maintenance of chromosomes element 1 RING C4HC3-type" evidence="20">
    <location>
        <begin position="182"/>
        <end position="224"/>
    </location>
</feature>
<dbReference type="RefSeq" id="XP_066925935.1">
    <property type="nucleotide sequence ID" value="XM_067069834.1"/>
</dbReference>
<evidence type="ECO:0000256" key="16">
    <source>
        <dbReference type="ARBA" id="ARBA00023204"/>
    </source>
</evidence>
<keyword evidence="22" id="KW-1185">Reference proteome</keyword>
<evidence type="ECO:0000256" key="10">
    <source>
        <dbReference type="ARBA" id="ARBA00022763"/>
    </source>
</evidence>
<keyword evidence="9 18" id="KW-0479">Metal-binding</keyword>
<dbReference type="Gene3D" id="3.90.1150.220">
    <property type="match status" value="1"/>
</dbReference>
<dbReference type="GO" id="GO:0061630">
    <property type="term" value="F:ubiquitin protein ligase activity"/>
    <property type="evidence" value="ECO:0007669"/>
    <property type="project" value="UniProtKB-EC"/>
</dbReference>
<keyword evidence="17 18" id="KW-0539">Nucleus</keyword>
<dbReference type="GO" id="GO:0000724">
    <property type="term" value="P:double-strand break repair via homologous recombination"/>
    <property type="evidence" value="ECO:0007669"/>
    <property type="project" value="TreeGrafter"/>
</dbReference>
<keyword evidence="16 18" id="KW-0234">DNA repair</keyword>
<proteinExistence type="inferred from homology"/>
<evidence type="ECO:0000256" key="12">
    <source>
        <dbReference type="ARBA" id="ARBA00022786"/>
    </source>
</evidence>
<dbReference type="GO" id="GO:0005634">
    <property type="term" value="C:nucleus"/>
    <property type="evidence" value="ECO:0007669"/>
    <property type="project" value="UniProtKB-SubCell"/>
</dbReference>
<comment type="subcellular location">
    <subcellularLocation>
        <location evidence="3">Chromosome</location>
        <location evidence="3">Telomere</location>
    </subcellularLocation>
    <subcellularLocation>
        <location evidence="2 18">Nucleus</location>
    </subcellularLocation>
</comment>
<evidence type="ECO:0000313" key="22">
    <source>
        <dbReference type="Proteomes" id="UP000594262"/>
    </source>
</evidence>
<evidence type="ECO:0000256" key="18">
    <source>
        <dbReference type="RuleBase" id="RU368018"/>
    </source>
</evidence>
<evidence type="ECO:0000256" key="6">
    <source>
        <dbReference type="ARBA" id="ARBA00019422"/>
    </source>
</evidence>
<dbReference type="PANTHER" id="PTHR20973:SF0">
    <property type="entry name" value="NON-STRUCTURAL MAINTENANCE OF CHROMOSOMES ELEMENT 1 HOMOLOG"/>
    <property type="match status" value="1"/>
</dbReference>
<evidence type="ECO:0000256" key="8">
    <source>
        <dbReference type="ARBA" id="ARBA00022679"/>
    </source>
</evidence>
<dbReference type="PANTHER" id="PTHR20973">
    <property type="entry name" value="NON-SMC ELEMENT 1-RELATED"/>
    <property type="match status" value="1"/>
</dbReference>
<evidence type="ECO:0000256" key="17">
    <source>
        <dbReference type="ARBA" id="ARBA00023242"/>
    </source>
</evidence>
<evidence type="ECO:0000256" key="19">
    <source>
        <dbReference type="SAM" id="MobiDB-lite"/>
    </source>
</evidence>
<dbReference type="EC" id="2.3.2.27" evidence="5 18"/>
<feature type="region of interest" description="Disordered" evidence="19">
    <location>
        <begin position="252"/>
        <end position="275"/>
    </location>
</feature>
<evidence type="ECO:0000256" key="14">
    <source>
        <dbReference type="ARBA" id="ARBA00022895"/>
    </source>
</evidence>
<comment type="subunit">
    <text evidence="18">Component of the Smc5-Smc6 complex.</text>
</comment>
<dbReference type="FunFam" id="1.10.10.10:FF:000270">
    <property type="entry name" value="Non-structural maintenance of chromosomes element 1 homolog"/>
    <property type="match status" value="1"/>
</dbReference>
<dbReference type="InterPro" id="IPR036388">
    <property type="entry name" value="WH-like_DNA-bd_sf"/>
</dbReference>
<dbReference type="Pfam" id="PF08746">
    <property type="entry name" value="zf-RING-like"/>
    <property type="match status" value="1"/>
</dbReference>
<dbReference type="FunFam" id="3.90.1150.220:FF:000001">
    <property type="entry name" value="Non-structural maintenance of chromosomes element 1 homolog"/>
    <property type="match status" value="1"/>
</dbReference>
<keyword evidence="11 18" id="KW-0863">Zinc-finger</keyword>